<evidence type="ECO:0000313" key="2">
    <source>
        <dbReference type="Proteomes" id="UP000176917"/>
    </source>
</evidence>
<gene>
    <name evidence="1" type="ORF">A3B24_00090</name>
</gene>
<accession>A0A1G2RL83</accession>
<proteinExistence type="predicted"/>
<sequence>MNNKAVIGLTIAILVIAAVQLYFSIDYEEDCAEFGEAKFGKSKFGCAIRIDRGFLFGNQGK</sequence>
<protein>
    <submittedName>
        <fullName evidence="1">Uncharacterized protein</fullName>
    </submittedName>
</protein>
<name>A0A1G2RL83_9BACT</name>
<evidence type="ECO:0000313" key="1">
    <source>
        <dbReference type="EMBL" id="OHA73577.1"/>
    </source>
</evidence>
<dbReference type="Proteomes" id="UP000176917">
    <property type="component" value="Unassembled WGS sequence"/>
</dbReference>
<dbReference type="AlphaFoldDB" id="A0A1G2RL83"/>
<dbReference type="STRING" id="1802461.A3B24_00090"/>
<reference evidence="1 2" key="1">
    <citation type="journal article" date="2016" name="Nat. Commun.">
        <title>Thousands of microbial genomes shed light on interconnected biogeochemical processes in an aquifer system.</title>
        <authorList>
            <person name="Anantharaman K."/>
            <person name="Brown C.T."/>
            <person name="Hug L.A."/>
            <person name="Sharon I."/>
            <person name="Castelle C.J."/>
            <person name="Probst A.J."/>
            <person name="Thomas B.C."/>
            <person name="Singh A."/>
            <person name="Wilkins M.J."/>
            <person name="Karaoz U."/>
            <person name="Brodie E.L."/>
            <person name="Williams K.H."/>
            <person name="Hubbard S.S."/>
            <person name="Banfield J.F."/>
        </authorList>
    </citation>
    <scope>NUCLEOTIDE SEQUENCE [LARGE SCALE GENOMIC DNA]</scope>
</reference>
<comment type="caution">
    <text evidence="1">The sequence shown here is derived from an EMBL/GenBank/DDBJ whole genome shotgun (WGS) entry which is preliminary data.</text>
</comment>
<organism evidence="1 2">
    <name type="scientific">Candidatus Wildermuthbacteria bacterium RIFCSPLOWO2_01_FULL_48_16</name>
    <dbReference type="NCBI Taxonomy" id="1802461"/>
    <lineage>
        <taxon>Bacteria</taxon>
        <taxon>Candidatus Wildermuthiibacteriota</taxon>
    </lineage>
</organism>
<dbReference type="EMBL" id="MHUG01000010">
    <property type="protein sequence ID" value="OHA73577.1"/>
    <property type="molecule type" value="Genomic_DNA"/>
</dbReference>